<feature type="binding site" evidence="7">
    <location>
        <begin position="11"/>
        <end position="16"/>
    </location>
    <ligand>
        <name>substrate</name>
    </ligand>
</feature>
<dbReference type="NCBIfam" id="NF011398">
    <property type="entry name" value="PRK14823.1"/>
    <property type="match status" value="1"/>
</dbReference>
<dbReference type="PANTHER" id="PTHR11067">
    <property type="entry name" value="INOSINE TRIPHOSPHATE PYROPHOSPHATASE/HAM1 PROTEIN"/>
    <property type="match status" value="1"/>
</dbReference>
<evidence type="ECO:0000256" key="1">
    <source>
        <dbReference type="ARBA" id="ARBA00008023"/>
    </source>
</evidence>
<evidence type="ECO:0000313" key="9">
    <source>
        <dbReference type="EMBL" id="BEG99967.1"/>
    </source>
</evidence>
<keyword evidence="3 7" id="KW-0547">Nucleotide-binding</keyword>
<evidence type="ECO:0000313" key="10">
    <source>
        <dbReference type="Proteomes" id="UP001496674"/>
    </source>
</evidence>
<dbReference type="InterPro" id="IPR002637">
    <property type="entry name" value="RdgB/HAM1"/>
</dbReference>
<comment type="cofactor">
    <cofactor evidence="7">
        <name>Mg(2+)</name>
        <dbReference type="ChEBI" id="CHEBI:18420"/>
    </cofactor>
    <text evidence="7">Binds 1 Mg(2+) ion per subunit.</text>
</comment>
<proteinExistence type="inferred from homology"/>
<feature type="binding site" evidence="7">
    <location>
        <position position="72"/>
    </location>
    <ligand>
        <name>Mg(2+)</name>
        <dbReference type="ChEBI" id="CHEBI:18420"/>
    </ligand>
</feature>
<dbReference type="Proteomes" id="UP001496674">
    <property type="component" value="Chromosome"/>
</dbReference>
<dbReference type="Gene3D" id="3.90.950.10">
    <property type="match status" value="1"/>
</dbReference>
<keyword evidence="4 7" id="KW-0378">Hydrolase</keyword>
<sequence length="202" mass="22683">MNMKNKLVFATNNRHKLEEVSHILNDKVEILSLKDINCDVDIPETADNLEGNAFLKAQYVHENYGFNCFADDTGLEIEALNNAPGVYSARYAGTDKSSEANMLKVLKELEGIENRKAQFRTAISLIIGGESYLFEGIIKGTIIKEKRGNAGFGYDPIFMPEGYDKTFAELGNEIKNKISHRALAINKLCDFLKEFDYEKTGL</sequence>
<dbReference type="PANTHER" id="PTHR11067:SF9">
    <property type="entry name" value="INOSINE TRIPHOSPHATE PYROPHOSPHATASE"/>
    <property type="match status" value="1"/>
</dbReference>
<comment type="caution">
    <text evidence="7">Lacks conserved residue(s) required for the propagation of feature annotation.</text>
</comment>
<keyword evidence="5 7" id="KW-0460">Magnesium</keyword>
<keyword evidence="2 7" id="KW-0479">Metal-binding</keyword>
<evidence type="ECO:0000256" key="5">
    <source>
        <dbReference type="ARBA" id="ARBA00022842"/>
    </source>
</evidence>
<name>A0ABM8IDC6_9BACE</name>
<comment type="similarity">
    <text evidence="1 7 8">Belongs to the HAM1 NTPase family.</text>
</comment>
<gene>
    <name evidence="9" type="ORF">BSYN_22320</name>
</gene>
<protein>
    <recommendedName>
        <fullName evidence="7">dITP/XTP pyrophosphatase</fullName>
        <ecNumber evidence="7">3.6.1.66</ecNumber>
    </recommendedName>
    <alternativeName>
        <fullName evidence="7">Non-canonical purine NTP pyrophosphatase</fullName>
    </alternativeName>
    <alternativeName>
        <fullName evidence="7">Non-standard purine NTP pyrophosphatase</fullName>
    </alternativeName>
    <alternativeName>
        <fullName evidence="7">Nucleoside-triphosphate diphosphatase</fullName>
    </alternativeName>
    <alternativeName>
        <fullName evidence="7">Nucleoside-triphosphate pyrophosphatase</fullName>
        <shortName evidence="7">NTPase</shortName>
    </alternativeName>
</protein>
<accession>A0ABM8IDC6</accession>
<dbReference type="NCBIfam" id="TIGR00042">
    <property type="entry name" value="RdgB/HAM1 family non-canonical purine NTP pyrophosphatase"/>
    <property type="match status" value="1"/>
</dbReference>
<evidence type="ECO:0000256" key="4">
    <source>
        <dbReference type="ARBA" id="ARBA00022801"/>
    </source>
</evidence>
<feature type="binding site" evidence="7">
    <location>
        <begin position="152"/>
        <end position="155"/>
    </location>
    <ligand>
        <name>substrate</name>
    </ligand>
</feature>
<dbReference type="InterPro" id="IPR020922">
    <property type="entry name" value="dITP/XTP_pyrophosphatase"/>
</dbReference>
<dbReference type="HAMAP" id="MF_01405">
    <property type="entry name" value="Non_canon_purine_NTPase"/>
    <property type="match status" value="1"/>
</dbReference>
<dbReference type="CDD" id="cd00515">
    <property type="entry name" value="HAM1"/>
    <property type="match status" value="1"/>
</dbReference>
<keyword evidence="10" id="KW-1185">Reference proteome</keyword>
<dbReference type="SUPFAM" id="SSF52972">
    <property type="entry name" value="ITPase-like"/>
    <property type="match status" value="1"/>
</dbReference>
<organism evidence="9 10">
    <name type="scientific">Bacteroides sedimenti</name>
    <dbReference type="NCBI Taxonomy" id="2136147"/>
    <lineage>
        <taxon>Bacteria</taxon>
        <taxon>Pseudomonadati</taxon>
        <taxon>Bacteroidota</taxon>
        <taxon>Bacteroidia</taxon>
        <taxon>Bacteroidales</taxon>
        <taxon>Bacteroidaceae</taxon>
        <taxon>Bacteroides</taxon>
    </lineage>
</organism>
<reference evidence="9 10" key="1">
    <citation type="submission" date="2023-04" db="EMBL/GenBank/DDBJ databases">
        <title>Draft genome sequence of acteroides sedimenti strain YN3PY1.</title>
        <authorList>
            <person name="Yoshida N."/>
        </authorList>
    </citation>
    <scope>NUCLEOTIDE SEQUENCE [LARGE SCALE GENOMIC DNA]</scope>
    <source>
        <strain evidence="9 10">YN3PY1</strain>
    </source>
</reference>
<evidence type="ECO:0000256" key="7">
    <source>
        <dbReference type="HAMAP-Rule" id="MF_01405"/>
    </source>
</evidence>
<feature type="active site" description="Proton acceptor" evidence="7">
    <location>
        <position position="72"/>
    </location>
</feature>
<comment type="catalytic activity">
    <reaction evidence="7">
        <text>ITP + H2O = IMP + diphosphate + H(+)</text>
        <dbReference type="Rhea" id="RHEA:29399"/>
        <dbReference type="ChEBI" id="CHEBI:15377"/>
        <dbReference type="ChEBI" id="CHEBI:15378"/>
        <dbReference type="ChEBI" id="CHEBI:33019"/>
        <dbReference type="ChEBI" id="CHEBI:58053"/>
        <dbReference type="ChEBI" id="CHEBI:61402"/>
        <dbReference type="EC" id="3.6.1.66"/>
    </reaction>
</comment>
<comment type="catalytic activity">
    <reaction evidence="7">
        <text>XTP + H2O = XMP + diphosphate + H(+)</text>
        <dbReference type="Rhea" id="RHEA:28610"/>
        <dbReference type="ChEBI" id="CHEBI:15377"/>
        <dbReference type="ChEBI" id="CHEBI:15378"/>
        <dbReference type="ChEBI" id="CHEBI:33019"/>
        <dbReference type="ChEBI" id="CHEBI:57464"/>
        <dbReference type="ChEBI" id="CHEBI:61314"/>
        <dbReference type="EC" id="3.6.1.66"/>
    </reaction>
</comment>
<evidence type="ECO:0000256" key="2">
    <source>
        <dbReference type="ARBA" id="ARBA00022723"/>
    </source>
</evidence>
<evidence type="ECO:0000256" key="8">
    <source>
        <dbReference type="RuleBase" id="RU003781"/>
    </source>
</evidence>
<dbReference type="EMBL" id="AP028055">
    <property type="protein sequence ID" value="BEG99967.1"/>
    <property type="molecule type" value="Genomic_DNA"/>
</dbReference>
<evidence type="ECO:0000256" key="3">
    <source>
        <dbReference type="ARBA" id="ARBA00022741"/>
    </source>
</evidence>
<feature type="binding site" evidence="7">
    <location>
        <position position="73"/>
    </location>
    <ligand>
        <name>substrate</name>
    </ligand>
</feature>
<keyword evidence="6 7" id="KW-0546">Nucleotide metabolism</keyword>
<dbReference type="Pfam" id="PF01725">
    <property type="entry name" value="Ham1p_like"/>
    <property type="match status" value="1"/>
</dbReference>
<feature type="binding site" evidence="7">
    <location>
        <begin position="180"/>
        <end position="181"/>
    </location>
    <ligand>
        <name>substrate</name>
    </ligand>
</feature>
<dbReference type="InterPro" id="IPR029001">
    <property type="entry name" value="ITPase-like_fam"/>
</dbReference>
<evidence type="ECO:0000256" key="6">
    <source>
        <dbReference type="ARBA" id="ARBA00023080"/>
    </source>
</evidence>
<comment type="subunit">
    <text evidence="7">Homodimer.</text>
</comment>
<comment type="catalytic activity">
    <reaction evidence="7">
        <text>dITP + H2O = dIMP + diphosphate + H(+)</text>
        <dbReference type="Rhea" id="RHEA:28342"/>
        <dbReference type="ChEBI" id="CHEBI:15377"/>
        <dbReference type="ChEBI" id="CHEBI:15378"/>
        <dbReference type="ChEBI" id="CHEBI:33019"/>
        <dbReference type="ChEBI" id="CHEBI:61194"/>
        <dbReference type="ChEBI" id="CHEBI:61382"/>
        <dbReference type="EC" id="3.6.1.66"/>
    </reaction>
</comment>
<feature type="binding site" evidence="7">
    <location>
        <position position="175"/>
    </location>
    <ligand>
        <name>substrate</name>
    </ligand>
</feature>
<comment type="function">
    <text evidence="7">Pyrophosphatase that catalyzes the hydrolysis of nucleoside triphosphates to their monophosphate derivatives, with a high preference for the non-canonical purine nucleotides XTP (xanthosine triphosphate), dITP (deoxyinosine triphosphate) and ITP. Seems to function as a house-cleaning enzyme that removes non-canonical purine nucleotides from the nucleotide pool, thus preventing their incorporation into DNA/RNA and avoiding chromosomal lesions.</text>
</comment>
<dbReference type="EC" id="3.6.1.66" evidence="7"/>